<protein>
    <submittedName>
        <fullName evidence="3">Uncharacterized protein</fullName>
    </submittedName>
</protein>
<feature type="region of interest" description="Disordered" evidence="1">
    <location>
        <begin position="167"/>
        <end position="195"/>
    </location>
</feature>
<reference evidence="3 4" key="1">
    <citation type="journal article" date="2019" name="PLoS Biol.">
        <title>Sex chromosomes control vertical transmission of feminizing Wolbachia symbionts in an isopod.</title>
        <authorList>
            <person name="Becking T."/>
            <person name="Chebbi M.A."/>
            <person name="Giraud I."/>
            <person name="Moumen B."/>
            <person name="Laverre T."/>
            <person name="Caubet Y."/>
            <person name="Peccoud J."/>
            <person name="Gilbert C."/>
            <person name="Cordaux R."/>
        </authorList>
    </citation>
    <scope>NUCLEOTIDE SEQUENCE [LARGE SCALE GENOMIC DNA]</scope>
    <source>
        <strain evidence="3">ANa2</strain>
        <tissue evidence="3">Whole body excluding digestive tract and cuticle</tissue>
    </source>
</reference>
<evidence type="ECO:0000256" key="1">
    <source>
        <dbReference type="SAM" id="MobiDB-lite"/>
    </source>
</evidence>
<organism evidence="3 4">
    <name type="scientific">Armadillidium nasatum</name>
    <dbReference type="NCBI Taxonomy" id="96803"/>
    <lineage>
        <taxon>Eukaryota</taxon>
        <taxon>Metazoa</taxon>
        <taxon>Ecdysozoa</taxon>
        <taxon>Arthropoda</taxon>
        <taxon>Crustacea</taxon>
        <taxon>Multicrustacea</taxon>
        <taxon>Malacostraca</taxon>
        <taxon>Eumalacostraca</taxon>
        <taxon>Peracarida</taxon>
        <taxon>Isopoda</taxon>
        <taxon>Oniscidea</taxon>
        <taxon>Crinocheta</taxon>
        <taxon>Armadillidiidae</taxon>
        <taxon>Armadillidium</taxon>
    </lineage>
</organism>
<evidence type="ECO:0000256" key="2">
    <source>
        <dbReference type="SAM" id="Phobius"/>
    </source>
</evidence>
<dbReference type="EMBL" id="SEYY01024584">
    <property type="protein sequence ID" value="KAB7494025.1"/>
    <property type="molecule type" value="Genomic_DNA"/>
</dbReference>
<proteinExistence type="predicted"/>
<dbReference type="Proteomes" id="UP000326759">
    <property type="component" value="Unassembled WGS sequence"/>
</dbReference>
<sequence length="388" mass="42614">NLEIPDQTDHPLVPEPLPIDPRAFLHQKTKLPDLEYPMGVVREDHSRVGVTLGVNLLQKGASYSATTISISVVSVIFILAVVALLLYLFVLRKKLRKVQKSQSDSQFCLRVEDVTHLDIDDSAKLYVNTTDLQKLVSSVRIKNKKLPPPIPFNNDFPDVVQVGRPPVPLPTENTMKSSSTPFDEDSTLKSTSPGIDGLRNYTFSRSDSADNIYANVSSPEFSNSHITVARPAPPPPTQGSSKLIIKSNENTLGVTDEDKLSKQILKPPPPVLPKPTVNPSQIQTLKEEIKPKNEKPFVISKPKISPPNPPSKPKPSTGPLKPLLPRLKLNLIPKVNSQESEFSTPDTAVSYISDTAEADKVQPELLSVKDKRAFLEGVLAGETLRKSS</sequence>
<name>A0A5N5SIZ8_9CRUS</name>
<keyword evidence="2" id="KW-0812">Transmembrane</keyword>
<accession>A0A5N5SIZ8</accession>
<comment type="caution">
    <text evidence="3">The sequence shown here is derived from an EMBL/GenBank/DDBJ whole genome shotgun (WGS) entry which is preliminary data.</text>
</comment>
<dbReference type="OrthoDB" id="6382981at2759"/>
<keyword evidence="2" id="KW-0472">Membrane</keyword>
<keyword evidence="4" id="KW-1185">Reference proteome</keyword>
<feature type="compositionally biased region" description="Polar residues" evidence="1">
    <location>
        <begin position="171"/>
        <end position="181"/>
    </location>
</feature>
<feature type="transmembrane region" description="Helical" evidence="2">
    <location>
        <begin position="68"/>
        <end position="90"/>
    </location>
</feature>
<dbReference type="AlphaFoldDB" id="A0A5N5SIZ8"/>
<feature type="non-terminal residue" evidence="3">
    <location>
        <position position="1"/>
    </location>
</feature>
<feature type="region of interest" description="Disordered" evidence="1">
    <location>
        <begin position="252"/>
        <end position="322"/>
    </location>
</feature>
<gene>
    <name evidence="3" type="ORF">Anas_09762</name>
</gene>
<evidence type="ECO:0000313" key="4">
    <source>
        <dbReference type="Proteomes" id="UP000326759"/>
    </source>
</evidence>
<feature type="compositionally biased region" description="Pro residues" evidence="1">
    <location>
        <begin position="304"/>
        <end position="313"/>
    </location>
</feature>
<feature type="compositionally biased region" description="Basic and acidic residues" evidence="1">
    <location>
        <begin position="285"/>
        <end position="295"/>
    </location>
</feature>
<keyword evidence="2" id="KW-1133">Transmembrane helix</keyword>
<evidence type="ECO:0000313" key="3">
    <source>
        <dbReference type="EMBL" id="KAB7494025.1"/>
    </source>
</evidence>